<reference evidence="2 3" key="1">
    <citation type="journal article" date="2013" name="Genome Biol. Evol.">
        <title>Complete genomes of two dipteran-associated spiroplasmas provided insights into the origin, dynamics, and impacts of viral invasion in spiroplasma.</title>
        <authorList>
            <person name="Ku C."/>
            <person name="Lo W.S."/>
            <person name="Chen L.L."/>
            <person name="Kuo C.H."/>
        </authorList>
    </citation>
    <scope>NUCLEOTIDE SEQUENCE [LARGE SCALE GENOMIC DNA]</scope>
    <source>
        <strain evidence="2">EA-1</strain>
    </source>
</reference>
<dbReference type="Proteomes" id="UP000013963">
    <property type="component" value="Chromosome"/>
</dbReference>
<dbReference type="PATRIC" id="fig|1276229.3.peg.305"/>
<keyword evidence="1" id="KW-0812">Transmembrane</keyword>
<accession>R4U3C5</accession>
<evidence type="ECO:0000256" key="1">
    <source>
        <dbReference type="SAM" id="Phobius"/>
    </source>
</evidence>
<protein>
    <submittedName>
        <fullName evidence="2">Uncharacterized protein</fullName>
    </submittedName>
</protein>
<dbReference type="OrthoDB" id="388611at2"/>
<keyword evidence="1" id="KW-0472">Membrane</keyword>
<keyword evidence="1" id="KW-1133">Transmembrane helix</keyword>
<feature type="transmembrane region" description="Helical" evidence="1">
    <location>
        <begin position="211"/>
        <end position="232"/>
    </location>
</feature>
<dbReference type="HOGENOM" id="CLU_1189317_0_0_14"/>
<dbReference type="KEGG" id="ssyr:SSYRP_v1c03080"/>
<keyword evidence="3" id="KW-1185">Reference proteome</keyword>
<dbReference type="AlphaFoldDB" id="R4U3C5"/>
<gene>
    <name evidence="2" type="ORF">SSYRP_v1c03080</name>
</gene>
<organism evidence="2 3">
    <name type="scientific">Spiroplasma syrphidicola EA-1</name>
    <dbReference type="NCBI Taxonomy" id="1276229"/>
    <lineage>
        <taxon>Bacteria</taxon>
        <taxon>Bacillati</taxon>
        <taxon>Mycoplasmatota</taxon>
        <taxon>Mollicutes</taxon>
        <taxon>Entomoplasmatales</taxon>
        <taxon>Spiroplasmataceae</taxon>
        <taxon>Spiroplasma</taxon>
    </lineage>
</organism>
<proteinExistence type="predicted"/>
<evidence type="ECO:0000313" key="3">
    <source>
        <dbReference type="Proteomes" id="UP000013963"/>
    </source>
</evidence>
<dbReference type="STRING" id="1276229.SSYRP_v1c03080"/>
<name>R4U3C5_9MOLU</name>
<evidence type="ECO:0000313" key="2">
    <source>
        <dbReference type="EMBL" id="AGM25902.1"/>
    </source>
</evidence>
<dbReference type="EMBL" id="CP005078">
    <property type="protein sequence ID" value="AGM25902.1"/>
    <property type="molecule type" value="Genomic_DNA"/>
</dbReference>
<dbReference type="RefSeq" id="WP_016340551.1">
    <property type="nucleotide sequence ID" value="NC_021284.1"/>
</dbReference>
<sequence>METRIEKFYQLRERIKKEIELDQEINQANQVITNYMNKLNLIDNSFFVNVKSAFEQEFNWEKVYLDKNPDEQPYPPNFKYDLQNLLEQVQKATNISATIKPTVNQEATDVMHNILISETLLNKPTFQKYQTILEAILEDKIVYRSSLEQIRQENSTFKINSSNIDFAVVAQMRKNDERPVNMMLKDVNNIIEEKHNVLLTAYRKVKPKYKILLGTICTLLVLIAIILGLFFLL</sequence>